<dbReference type="SUPFAM" id="SSF53223">
    <property type="entry name" value="Aminoacid dehydrogenase-like, N-terminal domain"/>
    <property type="match status" value="1"/>
</dbReference>
<evidence type="ECO:0000256" key="3">
    <source>
        <dbReference type="ARBA" id="ARBA00023141"/>
    </source>
</evidence>
<dbReference type="RefSeq" id="WP_188371098.1">
    <property type="nucleotide sequence ID" value="NZ_BMFH01000002.1"/>
</dbReference>
<reference evidence="6" key="1">
    <citation type="journal article" date="2019" name="Int. J. Syst. Evol. Microbiol.">
        <title>The Global Catalogue of Microorganisms (GCM) 10K type strain sequencing project: providing services to taxonomists for standard genome sequencing and annotation.</title>
        <authorList>
            <consortium name="The Broad Institute Genomics Platform"/>
            <consortium name="The Broad Institute Genome Sequencing Center for Infectious Disease"/>
            <person name="Wu L."/>
            <person name="Ma J."/>
        </authorList>
    </citation>
    <scope>NUCLEOTIDE SEQUENCE [LARGE SCALE GENOMIC DNA]</scope>
    <source>
        <strain evidence="6">CGMCC 1.12606</strain>
    </source>
</reference>
<proteinExistence type="predicted"/>
<dbReference type="Gene3D" id="3.40.50.10860">
    <property type="entry name" value="Leucine Dehydrogenase, chain A, domain 1"/>
    <property type="match status" value="1"/>
</dbReference>
<dbReference type="InterPro" id="IPR013708">
    <property type="entry name" value="Shikimate_DH-bd_N"/>
</dbReference>
<dbReference type="CDD" id="cd01065">
    <property type="entry name" value="NAD_bind_Shikimate_DH"/>
    <property type="match status" value="1"/>
</dbReference>
<evidence type="ECO:0000256" key="1">
    <source>
        <dbReference type="ARBA" id="ARBA00004871"/>
    </source>
</evidence>
<evidence type="ECO:0000259" key="4">
    <source>
        <dbReference type="Pfam" id="PF08501"/>
    </source>
</evidence>
<name>A0ABQ1R5W9_9FLAO</name>
<dbReference type="InterPro" id="IPR046346">
    <property type="entry name" value="Aminoacid_DH-like_N_sf"/>
</dbReference>
<dbReference type="Gene3D" id="3.40.50.720">
    <property type="entry name" value="NAD(P)-binding Rossmann-like Domain"/>
    <property type="match status" value="1"/>
</dbReference>
<dbReference type="InterPro" id="IPR036291">
    <property type="entry name" value="NAD(P)-bd_dom_sf"/>
</dbReference>
<dbReference type="Proteomes" id="UP000625780">
    <property type="component" value="Unassembled WGS sequence"/>
</dbReference>
<accession>A0ABQ1R5W9</accession>
<keyword evidence="2" id="KW-0560">Oxidoreductase</keyword>
<dbReference type="PANTHER" id="PTHR21089">
    <property type="entry name" value="SHIKIMATE DEHYDROGENASE"/>
    <property type="match status" value="1"/>
</dbReference>
<evidence type="ECO:0000313" key="6">
    <source>
        <dbReference type="Proteomes" id="UP000625780"/>
    </source>
</evidence>
<protein>
    <submittedName>
        <fullName evidence="5">Shikimate 5-dehydrogenase</fullName>
    </submittedName>
</protein>
<dbReference type="SUPFAM" id="SSF51735">
    <property type="entry name" value="NAD(P)-binding Rossmann-fold domains"/>
    <property type="match status" value="1"/>
</dbReference>
<dbReference type="InterPro" id="IPR022893">
    <property type="entry name" value="Shikimate_DH_fam"/>
</dbReference>
<dbReference type="EMBL" id="BMFH01000002">
    <property type="protein sequence ID" value="GGD57413.1"/>
    <property type="molecule type" value="Genomic_DNA"/>
</dbReference>
<keyword evidence="6" id="KW-1185">Reference proteome</keyword>
<dbReference type="Pfam" id="PF08501">
    <property type="entry name" value="Shikimate_dh_N"/>
    <property type="match status" value="1"/>
</dbReference>
<keyword evidence="3" id="KW-0028">Amino-acid biosynthesis</keyword>
<gene>
    <name evidence="5" type="primary">aroE</name>
    <name evidence="5" type="ORF">GCM10011361_24930</name>
</gene>
<dbReference type="PANTHER" id="PTHR21089:SF1">
    <property type="entry name" value="BIFUNCTIONAL 3-DEHYDROQUINATE DEHYDRATASE_SHIKIMATE DEHYDROGENASE, CHLOROPLASTIC"/>
    <property type="match status" value="1"/>
</dbReference>
<feature type="domain" description="Shikimate dehydrogenase substrate binding N-terminal" evidence="4">
    <location>
        <begin position="12"/>
        <end position="94"/>
    </location>
</feature>
<comment type="caution">
    <text evidence="5">The sequence shown here is derived from an EMBL/GenBank/DDBJ whole genome shotgun (WGS) entry which is preliminary data.</text>
</comment>
<evidence type="ECO:0000256" key="2">
    <source>
        <dbReference type="ARBA" id="ARBA00023002"/>
    </source>
</evidence>
<sequence length="251" mass="28714">MEKAGKKNRFGLLGRNISYSFSRGYFTRFFREQGLTEHSYENFDLPDISDLETLLKEEQDLGGLNVTIPYKQQIIPYLHRLHPEAREIGAVNTIKFTKTGLEGYNTDAYGFQKSLEPYLNKRDHAHALILGSGGASLAIAYSLKKMGMRFVTVSRQPEEGQWGYEDLTEERIKSHTLIINCTPLGTFPRVEEKPEIPYEYLTADHLLFDLVYNPEKTAFMKAGEQRGATTSNGLAMLEFQAQKAWEIWQES</sequence>
<keyword evidence="3" id="KW-0057">Aromatic amino acid biosynthesis</keyword>
<evidence type="ECO:0000313" key="5">
    <source>
        <dbReference type="EMBL" id="GGD57413.1"/>
    </source>
</evidence>
<organism evidence="5 6">
    <name type="scientific">Muriicola marianensis</name>
    <dbReference type="NCBI Taxonomy" id="1324801"/>
    <lineage>
        <taxon>Bacteria</taxon>
        <taxon>Pseudomonadati</taxon>
        <taxon>Bacteroidota</taxon>
        <taxon>Flavobacteriia</taxon>
        <taxon>Flavobacteriales</taxon>
        <taxon>Flavobacteriaceae</taxon>
        <taxon>Muriicola</taxon>
    </lineage>
</organism>
<comment type="pathway">
    <text evidence="1">Metabolic intermediate biosynthesis; chorismate biosynthesis; chorismate from D-erythrose 4-phosphate and phosphoenolpyruvate: step 4/7.</text>
</comment>